<dbReference type="RefSeq" id="WP_142860025.1">
    <property type="nucleotide sequence ID" value="NZ_SGOE01000012.1"/>
</dbReference>
<gene>
    <name evidence="2" type="ORF">EXN61_26225</name>
</gene>
<dbReference type="GO" id="GO:0032259">
    <property type="term" value="P:methylation"/>
    <property type="evidence" value="ECO:0007669"/>
    <property type="project" value="UniProtKB-KW"/>
</dbReference>
<evidence type="ECO:0000313" key="2">
    <source>
        <dbReference type="EMBL" id="TRB00056.1"/>
    </source>
</evidence>
<dbReference type="InterPro" id="IPR029063">
    <property type="entry name" value="SAM-dependent_MTases_sf"/>
</dbReference>
<proteinExistence type="predicted"/>
<keyword evidence="2" id="KW-0489">Methyltransferase</keyword>
<feature type="domain" description="Methyltransferase type 11" evidence="1">
    <location>
        <begin position="56"/>
        <end position="150"/>
    </location>
</feature>
<dbReference type="Pfam" id="PF08241">
    <property type="entry name" value="Methyltransf_11"/>
    <property type="match status" value="1"/>
</dbReference>
<comment type="caution">
    <text evidence="2">The sequence shown here is derived from an EMBL/GenBank/DDBJ whole genome shotgun (WGS) entry which is preliminary data.</text>
</comment>
<protein>
    <submittedName>
        <fullName evidence="2">Methyltransferase domain-containing protein</fullName>
    </submittedName>
</protein>
<dbReference type="EMBL" id="SGOE01000012">
    <property type="protein sequence ID" value="TRB00056.1"/>
    <property type="molecule type" value="Genomic_DNA"/>
</dbReference>
<dbReference type="InterPro" id="IPR050508">
    <property type="entry name" value="Methyltransf_Superfamily"/>
</dbReference>
<organism evidence="2 3">
    <name type="scientific">Agrobacterium tumefaciens</name>
    <dbReference type="NCBI Taxonomy" id="358"/>
    <lineage>
        <taxon>Bacteria</taxon>
        <taxon>Pseudomonadati</taxon>
        <taxon>Pseudomonadota</taxon>
        <taxon>Alphaproteobacteria</taxon>
        <taxon>Hyphomicrobiales</taxon>
        <taxon>Rhizobiaceae</taxon>
        <taxon>Rhizobium/Agrobacterium group</taxon>
        <taxon>Agrobacterium</taxon>
        <taxon>Agrobacterium tumefaciens complex</taxon>
    </lineage>
</organism>
<dbReference type="SUPFAM" id="SSF53335">
    <property type="entry name" value="S-adenosyl-L-methionine-dependent methyltransferases"/>
    <property type="match status" value="1"/>
</dbReference>
<reference evidence="2 3" key="1">
    <citation type="journal article" date="2019" name="Appl. Microbiol. Biotechnol.">
        <title>Differential efficiency of wild type rhizogenic strains for rol gene transformation of plants.</title>
        <authorList>
            <person name="Desmet S."/>
            <person name="De Keyser E."/>
            <person name="Van Vaerenbergh J."/>
            <person name="Baeyen S."/>
            <person name="Van Huylenbroeck J."/>
            <person name="Geelen D."/>
            <person name="Dhooghe E."/>
        </authorList>
    </citation>
    <scope>NUCLEOTIDE SEQUENCE [LARGE SCALE GENOMIC DNA]</scope>
    <source>
        <strain evidence="2 3">MAFF210266</strain>
    </source>
</reference>
<dbReference type="GO" id="GO:0008757">
    <property type="term" value="F:S-adenosylmethionine-dependent methyltransferase activity"/>
    <property type="evidence" value="ECO:0007669"/>
    <property type="project" value="InterPro"/>
</dbReference>
<dbReference type="CDD" id="cd02440">
    <property type="entry name" value="AdoMet_MTases"/>
    <property type="match status" value="1"/>
</dbReference>
<dbReference type="Gene3D" id="3.40.50.150">
    <property type="entry name" value="Vaccinia Virus protein VP39"/>
    <property type="match status" value="1"/>
</dbReference>
<dbReference type="Proteomes" id="UP000317023">
    <property type="component" value="Unassembled WGS sequence"/>
</dbReference>
<keyword evidence="2" id="KW-0808">Transferase</keyword>
<evidence type="ECO:0000313" key="3">
    <source>
        <dbReference type="Proteomes" id="UP000317023"/>
    </source>
</evidence>
<dbReference type="PANTHER" id="PTHR42912:SF80">
    <property type="entry name" value="METHYLTRANSFERASE DOMAIN-CONTAINING PROTEIN"/>
    <property type="match status" value="1"/>
</dbReference>
<dbReference type="InterPro" id="IPR013216">
    <property type="entry name" value="Methyltransf_11"/>
</dbReference>
<name>A0A546XH26_AGRTU</name>
<accession>A0A546XH26</accession>
<evidence type="ECO:0000259" key="1">
    <source>
        <dbReference type="Pfam" id="PF08241"/>
    </source>
</evidence>
<sequence>MDGGNFDLKEEIRDYWSKRSETFDLAFGHRIAAGPEADAWQKPIRQLIGPEPKRVLELACGTGEVTRLIHDLGHDVTALDFSEAMLAVARAKHAGKPRLRFVMADAENTMEPDASYDAIICRHLVWTLTQPEQTFREWFRLLRPGGRLLFFDGDWATPKPTGRLASLLISLIDHVVGEDRNYDGALGNRHAAIMKALPFGQGLRPQMLTPLLTAAGFAKIELHSHDPIAKAQRKNANLRNRLRTFVYRRFILTCQRP</sequence>
<dbReference type="PANTHER" id="PTHR42912">
    <property type="entry name" value="METHYLTRANSFERASE"/>
    <property type="match status" value="1"/>
</dbReference>
<dbReference type="AlphaFoldDB" id="A0A546XH26"/>